<sequence length="151" mass="17009">MSPADRGDSEVSENYSSLFYSKNDRFTPLVTFEDDSVSCASIASQDEENTPPASTHTKESAPLKRVVQLVKLGRNQLSNYYGNLGSIPTASWFYTMEKVLMDLSVLLRSIKDDYKSGQLVLSRNDRKTLSLGYFLIKRLDISLKDIINLNN</sequence>
<reference evidence="1 2" key="1">
    <citation type="submission" date="2014-04" db="EMBL/GenBank/DDBJ databases">
        <title>Evolutionary Origins and Diversification of the Mycorrhizal Mutualists.</title>
        <authorList>
            <consortium name="DOE Joint Genome Institute"/>
            <consortium name="Mycorrhizal Genomics Consortium"/>
            <person name="Kohler A."/>
            <person name="Kuo A."/>
            <person name="Nagy L.G."/>
            <person name="Floudas D."/>
            <person name="Copeland A."/>
            <person name="Barry K.W."/>
            <person name="Cichocki N."/>
            <person name="Veneault-Fourrey C."/>
            <person name="LaButti K."/>
            <person name="Lindquist E.A."/>
            <person name="Lipzen A."/>
            <person name="Lundell T."/>
            <person name="Morin E."/>
            <person name="Murat C."/>
            <person name="Riley R."/>
            <person name="Ohm R."/>
            <person name="Sun H."/>
            <person name="Tunlid A."/>
            <person name="Henrissat B."/>
            <person name="Grigoriev I.V."/>
            <person name="Hibbett D.S."/>
            <person name="Martin F."/>
        </authorList>
    </citation>
    <scope>NUCLEOTIDE SEQUENCE [LARGE SCALE GENOMIC DNA]</scope>
    <source>
        <strain evidence="1 2">Koide BX008</strain>
    </source>
</reference>
<dbReference type="AlphaFoldDB" id="A0A0C2WF47"/>
<evidence type="ECO:0000313" key="2">
    <source>
        <dbReference type="Proteomes" id="UP000054549"/>
    </source>
</evidence>
<dbReference type="EMBL" id="KN818647">
    <property type="protein sequence ID" value="KIL54733.1"/>
    <property type="molecule type" value="Genomic_DNA"/>
</dbReference>
<dbReference type="Proteomes" id="UP000054549">
    <property type="component" value="Unassembled WGS sequence"/>
</dbReference>
<organism evidence="1 2">
    <name type="scientific">Amanita muscaria (strain Koide BX008)</name>
    <dbReference type="NCBI Taxonomy" id="946122"/>
    <lineage>
        <taxon>Eukaryota</taxon>
        <taxon>Fungi</taxon>
        <taxon>Dikarya</taxon>
        <taxon>Basidiomycota</taxon>
        <taxon>Agaricomycotina</taxon>
        <taxon>Agaricomycetes</taxon>
        <taxon>Agaricomycetidae</taxon>
        <taxon>Agaricales</taxon>
        <taxon>Pluteineae</taxon>
        <taxon>Amanitaceae</taxon>
        <taxon>Amanita</taxon>
    </lineage>
</organism>
<proteinExistence type="predicted"/>
<dbReference type="InParanoid" id="A0A0C2WF47"/>
<dbReference type="HOGENOM" id="CLU_1730959_0_0_1"/>
<name>A0A0C2WF47_AMAMK</name>
<protein>
    <submittedName>
        <fullName evidence="1">Uncharacterized protein</fullName>
    </submittedName>
</protein>
<evidence type="ECO:0000313" key="1">
    <source>
        <dbReference type="EMBL" id="KIL54733.1"/>
    </source>
</evidence>
<accession>A0A0C2WF47</accession>
<keyword evidence="2" id="KW-1185">Reference proteome</keyword>
<gene>
    <name evidence="1" type="ORF">M378DRAFT_18604</name>
</gene>